<dbReference type="Proteomes" id="UP000509303">
    <property type="component" value="Chromosome"/>
</dbReference>
<protein>
    <submittedName>
        <fullName evidence="2">Uncharacterized protein</fullName>
    </submittedName>
</protein>
<dbReference type="EMBL" id="CP054929">
    <property type="protein sequence ID" value="QKW53503.1"/>
    <property type="molecule type" value="Genomic_DNA"/>
</dbReference>
<accession>A0A7H8NG80</accession>
<reference evidence="2 3" key="1">
    <citation type="submission" date="2020-06" db="EMBL/GenBank/DDBJ databases">
        <title>Genome mining for natural products.</title>
        <authorList>
            <person name="Zhang B."/>
            <person name="Shi J."/>
            <person name="Ge H."/>
        </authorList>
    </citation>
    <scope>NUCLEOTIDE SEQUENCE [LARGE SCALE GENOMIC DNA]</scope>
    <source>
        <strain evidence="2 3">NA00687</strain>
    </source>
</reference>
<gene>
    <name evidence="2" type="ORF">HUT08_32580</name>
</gene>
<keyword evidence="3" id="KW-1185">Reference proteome</keyword>
<organism evidence="2 3">
    <name type="scientific">Streptomyces buecherae</name>
    <dbReference type="NCBI Taxonomy" id="2763006"/>
    <lineage>
        <taxon>Bacteria</taxon>
        <taxon>Bacillati</taxon>
        <taxon>Actinomycetota</taxon>
        <taxon>Actinomycetes</taxon>
        <taxon>Kitasatosporales</taxon>
        <taxon>Streptomycetaceae</taxon>
        <taxon>Streptomyces</taxon>
    </lineage>
</organism>
<dbReference type="AlphaFoldDB" id="A0A7H8NG80"/>
<dbReference type="RefSeq" id="WP_176165209.1">
    <property type="nucleotide sequence ID" value="NZ_CP054929.1"/>
</dbReference>
<evidence type="ECO:0000313" key="3">
    <source>
        <dbReference type="Proteomes" id="UP000509303"/>
    </source>
</evidence>
<name>A0A7H8NG80_9ACTN</name>
<proteinExistence type="predicted"/>
<feature type="region of interest" description="Disordered" evidence="1">
    <location>
        <begin position="1"/>
        <end position="21"/>
    </location>
</feature>
<evidence type="ECO:0000313" key="2">
    <source>
        <dbReference type="EMBL" id="QKW53503.1"/>
    </source>
</evidence>
<evidence type="ECO:0000256" key="1">
    <source>
        <dbReference type="SAM" id="MobiDB-lite"/>
    </source>
</evidence>
<sequence>MWHGCTPVLDDEPSPAGREISGWQVPGVGEIDVESEGFRLSVLPTGGTLRVELAFAAAYAESQTEPYRSLGPVTLTLDDVRSIALHTPGAPSDPLWKRVLRGDPHDEVLRMTWDEDDDILHVRDGGVILSCQGGAWRWAGPGQDGDPSGRVP</sequence>